<proteinExistence type="predicted"/>
<comment type="caution">
    <text evidence="2">The sequence shown here is derived from an EMBL/GenBank/DDBJ whole genome shotgun (WGS) entry which is preliminary data.</text>
</comment>
<dbReference type="RefSeq" id="WP_238806541.1">
    <property type="nucleotide sequence ID" value="NZ_CAKLPY010000002.1"/>
</dbReference>
<evidence type="ECO:0000256" key="1">
    <source>
        <dbReference type="SAM" id="Phobius"/>
    </source>
</evidence>
<dbReference type="Proteomes" id="UP000837932">
    <property type="component" value="Unassembled WGS sequence"/>
</dbReference>
<name>A0ABM9ARP5_9BACT</name>
<evidence type="ECO:0000313" key="2">
    <source>
        <dbReference type="EMBL" id="CAH0995966.1"/>
    </source>
</evidence>
<reference evidence="2" key="1">
    <citation type="submission" date="2021-12" db="EMBL/GenBank/DDBJ databases">
        <authorList>
            <person name="Rodrigo-Torres L."/>
            <person name="Arahal R. D."/>
            <person name="Lucena T."/>
        </authorList>
    </citation>
    <scope>NUCLEOTIDE SEQUENCE</scope>
    <source>
        <strain evidence="2">CECT 8858</strain>
    </source>
</reference>
<keyword evidence="3" id="KW-1185">Reference proteome</keyword>
<protein>
    <recommendedName>
        <fullName evidence="4">PE-PGRS family protein</fullName>
    </recommendedName>
</protein>
<feature type="transmembrane region" description="Helical" evidence="1">
    <location>
        <begin position="9"/>
        <end position="31"/>
    </location>
</feature>
<evidence type="ECO:0008006" key="4">
    <source>
        <dbReference type="Google" id="ProtNLM"/>
    </source>
</evidence>
<keyword evidence="1" id="KW-0812">Transmembrane</keyword>
<accession>A0ABM9ARP5</accession>
<sequence length="283" mass="32551">MKRLNNYDYLLLVIDFIVLVLLFIPMALYYLPHSLASEASGICDSISMPGNVWVHEDGDNPNVLHQFSYQGKYKGNVELPFSNRDWEDISIGAGPENNKNYIYLADIGDNGTFHSEYYIYRFLEPESLVNKEVKFDQITFKYADGSKNAECILLDPATKDIYIVTKVEGKAEIFRLLYPQSLTDVQTAQYIQTVPVSAVTSGGISNDGKTIALRTYNAIYYWFLKNNENIITALARKEDQIMTYSKEPQGEGFCFEKSNEGFFTISERSRWSKKPNFFFYFKK</sequence>
<dbReference type="EMBL" id="CAKLPY010000002">
    <property type="protein sequence ID" value="CAH0995966.1"/>
    <property type="molecule type" value="Genomic_DNA"/>
</dbReference>
<gene>
    <name evidence="2" type="ORF">EMA8858_02094</name>
</gene>
<evidence type="ECO:0000313" key="3">
    <source>
        <dbReference type="Proteomes" id="UP000837932"/>
    </source>
</evidence>
<keyword evidence="1" id="KW-0472">Membrane</keyword>
<organism evidence="2 3">
    <name type="scientific">Emticicia aquatica</name>
    <dbReference type="NCBI Taxonomy" id="1681835"/>
    <lineage>
        <taxon>Bacteria</taxon>
        <taxon>Pseudomonadati</taxon>
        <taxon>Bacteroidota</taxon>
        <taxon>Cytophagia</taxon>
        <taxon>Cytophagales</taxon>
        <taxon>Leadbetterellaceae</taxon>
        <taxon>Emticicia</taxon>
    </lineage>
</organism>
<keyword evidence="1" id="KW-1133">Transmembrane helix</keyword>